<evidence type="ECO:0000313" key="1">
    <source>
        <dbReference type="EMBL" id="EGG05752.1"/>
    </source>
</evidence>
<dbReference type="EMBL" id="GL883111">
    <property type="protein sequence ID" value="EGG05752.1"/>
    <property type="molecule type" value="Genomic_DNA"/>
</dbReference>
<dbReference type="RefSeq" id="XP_007410808.1">
    <property type="nucleotide sequence ID" value="XM_007410746.1"/>
</dbReference>
<dbReference type="Proteomes" id="UP000001072">
    <property type="component" value="Unassembled WGS sequence"/>
</dbReference>
<dbReference type="AlphaFoldDB" id="F4RP38"/>
<proteinExistence type="predicted"/>
<accession>F4RP38</accession>
<dbReference type="KEGG" id="mlr:MELLADRAFT_107181"/>
<organism evidence="2">
    <name type="scientific">Melampsora larici-populina (strain 98AG31 / pathotype 3-4-7)</name>
    <name type="common">Poplar leaf rust fungus</name>
    <dbReference type="NCBI Taxonomy" id="747676"/>
    <lineage>
        <taxon>Eukaryota</taxon>
        <taxon>Fungi</taxon>
        <taxon>Dikarya</taxon>
        <taxon>Basidiomycota</taxon>
        <taxon>Pucciniomycotina</taxon>
        <taxon>Pucciniomycetes</taxon>
        <taxon>Pucciniales</taxon>
        <taxon>Melampsoraceae</taxon>
        <taxon>Melampsora</taxon>
    </lineage>
</organism>
<protein>
    <submittedName>
        <fullName evidence="1">Uncharacterized protein</fullName>
    </submittedName>
</protein>
<evidence type="ECO:0000313" key="2">
    <source>
        <dbReference type="Proteomes" id="UP000001072"/>
    </source>
</evidence>
<reference evidence="2" key="1">
    <citation type="journal article" date="2011" name="Proc. Natl. Acad. Sci. U.S.A.">
        <title>Obligate biotrophy features unraveled by the genomic analysis of rust fungi.</title>
        <authorList>
            <person name="Duplessis S."/>
            <person name="Cuomo C.A."/>
            <person name="Lin Y.-C."/>
            <person name="Aerts A."/>
            <person name="Tisserant E."/>
            <person name="Veneault-Fourrey C."/>
            <person name="Joly D.L."/>
            <person name="Hacquard S."/>
            <person name="Amselem J."/>
            <person name="Cantarel B.L."/>
            <person name="Chiu R."/>
            <person name="Coutinho P.M."/>
            <person name="Feau N."/>
            <person name="Field M."/>
            <person name="Frey P."/>
            <person name="Gelhaye E."/>
            <person name="Goldberg J."/>
            <person name="Grabherr M.G."/>
            <person name="Kodira C.D."/>
            <person name="Kohler A."/>
            <person name="Kuees U."/>
            <person name="Lindquist E.A."/>
            <person name="Lucas S.M."/>
            <person name="Mago R."/>
            <person name="Mauceli E."/>
            <person name="Morin E."/>
            <person name="Murat C."/>
            <person name="Pangilinan J.L."/>
            <person name="Park R."/>
            <person name="Pearson M."/>
            <person name="Quesneville H."/>
            <person name="Rouhier N."/>
            <person name="Sakthikumar S."/>
            <person name="Salamov A.A."/>
            <person name="Schmutz J."/>
            <person name="Selles B."/>
            <person name="Shapiro H."/>
            <person name="Tanguay P."/>
            <person name="Tuskan G.A."/>
            <person name="Henrissat B."/>
            <person name="Van de Peer Y."/>
            <person name="Rouze P."/>
            <person name="Ellis J.G."/>
            <person name="Dodds P.N."/>
            <person name="Schein J.E."/>
            <person name="Zhong S."/>
            <person name="Hamelin R.C."/>
            <person name="Grigoriev I.V."/>
            <person name="Szabo L.J."/>
            <person name="Martin F."/>
        </authorList>
    </citation>
    <scope>NUCLEOTIDE SEQUENCE [LARGE SCALE GENOMIC DNA]</scope>
    <source>
        <strain evidence="2">98AG31 / pathotype 3-4-7</strain>
    </source>
</reference>
<name>F4RP38_MELLP</name>
<dbReference type="InParanoid" id="F4RP38"/>
<keyword evidence="2" id="KW-1185">Reference proteome</keyword>
<dbReference type="VEuPathDB" id="FungiDB:MELLADRAFT_107181"/>
<sequence length="219" mass="24645">MNRAIRTHQKGIRQYEQMSLQCGGIFRLDKEIIGFRRGDKMRVAYQSETVVEGGLITHIPFAIIDESGGTELQVSKYYRLQGVIAMDNFTARQRLFLHRESVAAVSKTTASVEALTNSVTFIGRGVVVSYNDANSGPDKGDYHVACVKHWQWDITALEWVDFTAEYLCDVDVLGKEKAALLRDGNALELTGHAISWSDWRGGWIIKYCEYANHDGYSAE</sequence>
<dbReference type="HOGENOM" id="CLU_1261769_0_0_1"/>
<gene>
    <name evidence="1" type="ORF">MELLADRAFT_107181</name>
</gene>
<dbReference type="GeneID" id="18923104"/>